<keyword evidence="2" id="KW-1185">Reference proteome</keyword>
<accession>A0A074MNE4</accession>
<comment type="caution">
    <text evidence="1">The sequence shown here is derived from an EMBL/GenBank/DDBJ whole genome shotgun (WGS) entry which is preliminary data.</text>
</comment>
<gene>
    <name evidence="1" type="ORF">EH32_09770</name>
</gene>
<protein>
    <recommendedName>
        <fullName evidence="3">Phasin domain-containing protein</fullName>
    </recommendedName>
</protein>
<dbReference type="AlphaFoldDB" id="A0A074MNE4"/>
<evidence type="ECO:0000313" key="1">
    <source>
        <dbReference type="EMBL" id="KEO96506.1"/>
    </source>
</evidence>
<dbReference type="EMBL" id="JMIX01000005">
    <property type="protein sequence ID" value="KEO96506.1"/>
    <property type="molecule type" value="Genomic_DNA"/>
</dbReference>
<name>A0A074MNE4_9SPHN</name>
<organism evidence="1 2">
    <name type="scientific">Erythrobacter litoralis</name>
    <dbReference type="NCBI Taxonomy" id="39960"/>
    <lineage>
        <taxon>Bacteria</taxon>
        <taxon>Pseudomonadati</taxon>
        <taxon>Pseudomonadota</taxon>
        <taxon>Alphaproteobacteria</taxon>
        <taxon>Sphingomonadales</taxon>
        <taxon>Erythrobacteraceae</taxon>
        <taxon>Erythrobacter/Porphyrobacter group</taxon>
        <taxon>Erythrobacter</taxon>
    </lineage>
</organism>
<dbReference type="KEGG" id="elq:Ga0102493_11856"/>
<evidence type="ECO:0000313" key="2">
    <source>
        <dbReference type="Proteomes" id="UP000027866"/>
    </source>
</evidence>
<reference evidence="1 2" key="1">
    <citation type="submission" date="2014-04" db="EMBL/GenBank/DDBJ databases">
        <title>A comprehensive comparison of genomes of Erythrobacter spp. Strains.</title>
        <authorList>
            <person name="Zheng Q."/>
        </authorList>
    </citation>
    <scope>NUCLEOTIDE SEQUENCE [LARGE SCALE GENOMIC DNA]</scope>
    <source>
        <strain evidence="1 2">DSM 8509</strain>
    </source>
</reference>
<evidence type="ECO:0008006" key="3">
    <source>
        <dbReference type="Google" id="ProtNLM"/>
    </source>
</evidence>
<dbReference type="Proteomes" id="UP000027866">
    <property type="component" value="Unassembled WGS sequence"/>
</dbReference>
<sequence>MPCIMSALPPDQIRTMRESAQAAKEPLGSLARRWSDLHEQAGQLASLAGLAPEAASGAVAGFSAQLGEASEWQRELAWQGIEDIDAMMRPGLAALRTLTERGQEAAVPALALWREFHAARDAVLAVVDRD</sequence>
<dbReference type="PATRIC" id="fig|39960.10.peg.3106"/>
<proteinExistence type="predicted"/>